<feature type="compositionally biased region" description="Basic and acidic residues" evidence="8">
    <location>
        <begin position="17"/>
        <end position="28"/>
    </location>
</feature>
<dbReference type="AlphaFoldDB" id="A0A2V0P8P7"/>
<dbReference type="SUPFAM" id="SSF103506">
    <property type="entry name" value="Mitochondrial carrier"/>
    <property type="match status" value="1"/>
</dbReference>
<dbReference type="OrthoDB" id="1924968at2759"/>
<proteinExistence type="inferred from homology"/>
<sequence length="368" mass="38369">MAVGAAGEAPPARSRRGGRDGKQQRDEAGEQQQQQQQQPPRHKKPPAVAAALSGALSGALISACVQPLDVLRTRMQADAALGARRTTAETLRTLLAEGGARGMWRGTGPTVVRLSLGAGINFVVLEKLKAFMLHSLPQHVPGQLGFLQAAMVGGLSRALSAAVMSPVTLVKTRMEYGGTHAIHYRNTWHALSTIASAEGPRGLFRGMGPTVLANAPFSALYYMFYTKMRHALAEEGRPQVAVNLFSGLVGATAATLLTQPSDVVRTRVQLGLGTGAAGAGAGLGGAWATLAGAVRSGGPGALLTGAAPRIAKRSLQTALVWTLYEELVPALSAAWLSVVDSAQSKAEAAPAGRGDEGQRQKQAQRQQR</sequence>
<evidence type="ECO:0000313" key="10">
    <source>
        <dbReference type="Proteomes" id="UP000247498"/>
    </source>
</evidence>
<feature type="repeat" description="Solcar" evidence="6">
    <location>
        <begin position="144"/>
        <end position="231"/>
    </location>
</feature>
<comment type="subcellular location">
    <subcellularLocation>
        <location evidence="1">Membrane</location>
        <topology evidence="1">Multi-pass membrane protein</topology>
    </subcellularLocation>
</comment>
<dbReference type="InParanoid" id="A0A2V0P8P7"/>
<evidence type="ECO:0000256" key="5">
    <source>
        <dbReference type="ARBA" id="ARBA00023136"/>
    </source>
</evidence>
<dbReference type="Pfam" id="PF00153">
    <property type="entry name" value="Mito_carr"/>
    <property type="match status" value="3"/>
</dbReference>
<dbReference type="GO" id="GO:0005739">
    <property type="term" value="C:mitochondrion"/>
    <property type="evidence" value="ECO:0007669"/>
    <property type="project" value="TreeGrafter"/>
</dbReference>
<protein>
    <submittedName>
        <fullName evidence="9">Solute carrier family 25 member</fullName>
    </submittedName>
</protein>
<keyword evidence="10" id="KW-1185">Reference proteome</keyword>
<evidence type="ECO:0000256" key="6">
    <source>
        <dbReference type="PROSITE-ProRule" id="PRU00282"/>
    </source>
</evidence>
<gene>
    <name evidence="9" type="ORF">Rsub_06533</name>
</gene>
<dbReference type="InterPro" id="IPR018108">
    <property type="entry name" value="MCP_transmembrane"/>
</dbReference>
<keyword evidence="3 6" id="KW-0812">Transmembrane</keyword>
<dbReference type="PANTHER" id="PTHR46181">
    <property type="entry name" value="MITOCHONDRIAL GLYCINE TRANSPORTER"/>
    <property type="match status" value="1"/>
</dbReference>
<dbReference type="PRINTS" id="PR00926">
    <property type="entry name" value="MITOCARRIER"/>
</dbReference>
<dbReference type="GO" id="GO:0016020">
    <property type="term" value="C:membrane"/>
    <property type="evidence" value="ECO:0007669"/>
    <property type="project" value="UniProtKB-SubCell"/>
</dbReference>
<feature type="repeat" description="Solcar" evidence="6">
    <location>
        <begin position="238"/>
        <end position="330"/>
    </location>
</feature>
<evidence type="ECO:0000256" key="8">
    <source>
        <dbReference type="SAM" id="MobiDB-lite"/>
    </source>
</evidence>
<dbReference type="Gene3D" id="1.50.40.10">
    <property type="entry name" value="Mitochondrial carrier domain"/>
    <property type="match status" value="2"/>
</dbReference>
<accession>A0A2V0P8P7</accession>
<keyword evidence="2 7" id="KW-0813">Transport</keyword>
<dbReference type="InterPro" id="IPR002067">
    <property type="entry name" value="MCP"/>
</dbReference>
<evidence type="ECO:0000256" key="3">
    <source>
        <dbReference type="ARBA" id="ARBA00022692"/>
    </source>
</evidence>
<dbReference type="GO" id="GO:0015187">
    <property type="term" value="F:glycine transmembrane transporter activity"/>
    <property type="evidence" value="ECO:0007669"/>
    <property type="project" value="TreeGrafter"/>
</dbReference>
<dbReference type="GO" id="GO:1904983">
    <property type="term" value="P:glycine import into mitochondrion"/>
    <property type="evidence" value="ECO:0007669"/>
    <property type="project" value="TreeGrafter"/>
</dbReference>
<evidence type="ECO:0000256" key="4">
    <source>
        <dbReference type="ARBA" id="ARBA00022737"/>
    </source>
</evidence>
<dbReference type="PROSITE" id="PS50920">
    <property type="entry name" value="SOLCAR"/>
    <property type="match status" value="3"/>
</dbReference>
<evidence type="ECO:0000256" key="7">
    <source>
        <dbReference type="RuleBase" id="RU000488"/>
    </source>
</evidence>
<feature type="region of interest" description="Disordered" evidence="8">
    <location>
        <begin position="1"/>
        <end position="48"/>
    </location>
</feature>
<dbReference type="Proteomes" id="UP000247498">
    <property type="component" value="Unassembled WGS sequence"/>
</dbReference>
<keyword evidence="4" id="KW-0677">Repeat</keyword>
<name>A0A2V0P8P7_9CHLO</name>
<evidence type="ECO:0000256" key="1">
    <source>
        <dbReference type="ARBA" id="ARBA00004141"/>
    </source>
</evidence>
<evidence type="ECO:0000313" key="9">
    <source>
        <dbReference type="EMBL" id="GBF94263.1"/>
    </source>
</evidence>
<organism evidence="9 10">
    <name type="scientific">Raphidocelis subcapitata</name>
    <dbReference type="NCBI Taxonomy" id="307507"/>
    <lineage>
        <taxon>Eukaryota</taxon>
        <taxon>Viridiplantae</taxon>
        <taxon>Chlorophyta</taxon>
        <taxon>core chlorophytes</taxon>
        <taxon>Chlorophyceae</taxon>
        <taxon>CS clade</taxon>
        <taxon>Sphaeropleales</taxon>
        <taxon>Selenastraceae</taxon>
        <taxon>Raphidocelis</taxon>
    </lineage>
</organism>
<keyword evidence="5 6" id="KW-0472">Membrane</keyword>
<reference evidence="9 10" key="1">
    <citation type="journal article" date="2018" name="Sci. Rep.">
        <title>Raphidocelis subcapitata (=Pseudokirchneriella subcapitata) provides an insight into genome evolution and environmental adaptations in the Sphaeropleales.</title>
        <authorList>
            <person name="Suzuki S."/>
            <person name="Yamaguchi H."/>
            <person name="Nakajima N."/>
            <person name="Kawachi M."/>
        </authorList>
    </citation>
    <scope>NUCLEOTIDE SEQUENCE [LARGE SCALE GENOMIC DNA]</scope>
    <source>
        <strain evidence="9 10">NIES-35</strain>
    </source>
</reference>
<comment type="similarity">
    <text evidence="7">Belongs to the mitochondrial carrier (TC 2.A.29) family.</text>
</comment>
<feature type="repeat" description="Solcar" evidence="6">
    <location>
        <begin position="45"/>
        <end position="131"/>
    </location>
</feature>
<dbReference type="EMBL" id="BDRX01000049">
    <property type="protein sequence ID" value="GBF94263.1"/>
    <property type="molecule type" value="Genomic_DNA"/>
</dbReference>
<dbReference type="InterPro" id="IPR023395">
    <property type="entry name" value="MCP_dom_sf"/>
</dbReference>
<comment type="caution">
    <text evidence="9">The sequence shown here is derived from an EMBL/GenBank/DDBJ whole genome shotgun (WGS) entry which is preliminary data.</text>
</comment>
<dbReference type="PANTHER" id="PTHR46181:SF3">
    <property type="entry name" value="MITOCHONDRIAL GLYCINE TRANSPORTER"/>
    <property type="match status" value="1"/>
</dbReference>
<feature type="region of interest" description="Disordered" evidence="8">
    <location>
        <begin position="346"/>
        <end position="368"/>
    </location>
</feature>
<evidence type="ECO:0000256" key="2">
    <source>
        <dbReference type="ARBA" id="ARBA00022448"/>
    </source>
</evidence>